<evidence type="ECO:0000313" key="3">
    <source>
        <dbReference type="Proteomes" id="UP000242180"/>
    </source>
</evidence>
<sequence>MTESRYTKFKRSAFVGGSVGVCVGLAVGATSMIGRTSAPPTVSHYMVSSVLSVAAWMSCLGLRGFIGRERFPALLVQSGAAHANTPLEHLRLLNNAPPSFNPYRPSRTFVHTR</sequence>
<feature type="transmembrane region" description="Helical" evidence="1">
    <location>
        <begin position="45"/>
        <end position="66"/>
    </location>
</feature>
<keyword evidence="1" id="KW-1133">Transmembrane helix</keyword>
<evidence type="ECO:0000256" key="1">
    <source>
        <dbReference type="SAM" id="Phobius"/>
    </source>
</evidence>
<keyword evidence="1" id="KW-0812">Transmembrane</keyword>
<reference evidence="2 3" key="1">
    <citation type="submission" date="2016-07" db="EMBL/GenBank/DDBJ databases">
        <title>Pervasive Adenine N6-methylation of Active Genes in Fungi.</title>
        <authorList>
            <consortium name="DOE Joint Genome Institute"/>
            <person name="Mondo S.J."/>
            <person name="Dannebaum R.O."/>
            <person name="Kuo R.C."/>
            <person name="Labutti K."/>
            <person name="Haridas S."/>
            <person name="Kuo A."/>
            <person name="Salamov A."/>
            <person name="Ahrendt S.R."/>
            <person name="Lipzen A."/>
            <person name="Sullivan W."/>
            <person name="Andreopoulos W.B."/>
            <person name="Clum A."/>
            <person name="Lindquist E."/>
            <person name="Daum C."/>
            <person name="Ramamoorthy G.K."/>
            <person name="Gryganskyi A."/>
            <person name="Culley D."/>
            <person name="Magnuson J.K."/>
            <person name="James T.Y."/>
            <person name="O'Malley M.A."/>
            <person name="Stajich J.E."/>
            <person name="Spatafora J.W."/>
            <person name="Visel A."/>
            <person name="Grigoriev I.V."/>
        </authorList>
    </citation>
    <scope>NUCLEOTIDE SEQUENCE [LARGE SCALE GENOMIC DNA]</scope>
    <source>
        <strain evidence="2 3">NRRL 2496</strain>
    </source>
</reference>
<feature type="transmembrane region" description="Helical" evidence="1">
    <location>
        <begin position="12"/>
        <end position="33"/>
    </location>
</feature>
<gene>
    <name evidence="2" type="ORF">BCR43DRAFT_482485</name>
</gene>
<keyword evidence="1" id="KW-0472">Membrane</keyword>
<protein>
    <recommendedName>
        <fullName evidence="4">Reactive mitochondrial oxygen species modulator 1-domain-containing protein</fullName>
    </recommendedName>
</protein>
<dbReference type="InParanoid" id="A0A1X2HV52"/>
<dbReference type="EMBL" id="MCGN01000001">
    <property type="protein sequence ID" value="ORZ02968.1"/>
    <property type="molecule type" value="Genomic_DNA"/>
</dbReference>
<organism evidence="2 3">
    <name type="scientific">Syncephalastrum racemosum</name>
    <name type="common">Filamentous fungus</name>
    <dbReference type="NCBI Taxonomy" id="13706"/>
    <lineage>
        <taxon>Eukaryota</taxon>
        <taxon>Fungi</taxon>
        <taxon>Fungi incertae sedis</taxon>
        <taxon>Mucoromycota</taxon>
        <taxon>Mucoromycotina</taxon>
        <taxon>Mucoromycetes</taxon>
        <taxon>Mucorales</taxon>
        <taxon>Syncephalastraceae</taxon>
        <taxon>Syncephalastrum</taxon>
    </lineage>
</organism>
<evidence type="ECO:0008006" key="4">
    <source>
        <dbReference type="Google" id="ProtNLM"/>
    </source>
</evidence>
<proteinExistence type="predicted"/>
<dbReference type="Proteomes" id="UP000242180">
    <property type="component" value="Unassembled WGS sequence"/>
</dbReference>
<comment type="caution">
    <text evidence="2">The sequence shown here is derived from an EMBL/GenBank/DDBJ whole genome shotgun (WGS) entry which is preliminary data.</text>
</comment>
<keyword evidence="3" id="KW-1185">Reference proteome</keyword>
<dbReference type="OrthoDB" id="2255563at2759"/>
<name>A0A1X2HV52_SYNRA</name>
<evidence type="ECO:0000313" key="2">
    <source>
        <dbReference type="EMBL" id="ORZ02968.1"/>
    </source>
</evidence>
<dbReference type="AlphaFoldDB" id="A0A1X2HV52"/>
<accession>A0A1X2HV52</accession>